<accession>A0A4Y2CTT3</accession>
<dbReference type="AlphaFoldDB" id="A0A4Y2CTT3"/>
<protein>
    <recommendedName>
        <fullName evidence="4">Secreted protein</fullName>
    </recommendedName>
</protein>
<dbReference type="EMBL" id="BGPR01000241">
    <property type="protein sequence ID" value="GBM07274.1"/>
    <property type="molecule type" value="Genomic_DNA"/>
</dbReference>
<comment type="caution">
    <text evidence="2">The sequence shown here is derived from an EMBL/GenBank/DDBJ whole genome shotgun (WGS) entry which is preliminary data.</text>
</comment>
<feature type="signal peptide" evidence="1">
    <location>
        <begin position="1"/>
        <end position="18"/>
    </location>
</feature>
<name>A0A4Y2CTT3_ARAVE</name>
<sequence>MIKILTFQKFLIPRTILGFCLSVCERGNSTNKSVIPSTSSYAKAGHSPSICSNPFGGLLNRPFSCSAHKIWCVIHRSNCANRTYGQPHRLGYCASSTPHPDFPRMNPTHTPSPHFVVFALVRETRFPKPTILFQFYGLVGRMKIESGWNSNFFSVYSNFYRYFALTKRYGILSSKKSGVA</sequence>
<dbReference type="Proteomes" id="UP000499080">
    <property type="component" value="Unassembled WGS sequence"/>
</dbReference>
<keyword evidence="3" id="KW-1185">Reference proteome</keyword>
<evidence type="ECO:0008006" key="4">
    <source>
        <dbReference type="Google" id="ProtNLM"/>
    </source>
</evidence>
<reference evidence="2 3" key="1">
    <citation type="journal article" date="2019" name="Sci. Rep.">
        <title>Orb-weaving spider Araneus ventricosus genome elucidates the spidroin gene catalogue.</title>
        <authorList>
            <person name="Kono N."/>
            <person name="Nakamura H."/>
            <person name="Ohtoshi R."/>
            <person name="Moran D.A.P."/>
            <person name="Shinohara A."/>
            <person name="Yoshida Y."/>
            <person name="Fujiwara M."/>
            <person name="Mori M."/>
            <person name="Tomita M."/>
            <person name="Arakawa K."/>
        </authorList>
    </citation>
    <scope>NUCLEOTIDE SEQUENCE [LARGE SCALE GENOMIC DNA]</scope>
</reference>
<evidence type="ECO:0000313" key="3">
    <source>
        <dbReference type="Proteomes" id="UP000499080"/>
    </source>
</evidence>
<evidence type="ECO:0000256" key="1">
    <source>
        <dbReference type="SAM" id="SignalP"/>
    </source>
</evidence>
<evidence type="ECO:0000313" key="2">
    <source>
        <dbReference type="EMBL" id="GBM07274.1"/>
    </source>
</evidence>
<gene>
    <name evidence="2" type="ORF">AVEN_187838_1</name>
</gene>
<proteinExistence type="predicted"/>
<keyword evidence="1" id="KW-0732">Signal</keyword>
<feature type="chain" id="PRO_5021352698" description="Secreted protein" evidence="1">
    <location>
        <begin position="19"/>
        <end position="180"/>
    </location>
</feature>
<organism evidence="2 3">
    <name type="scientific">Araneus ventricosus</name>
    <name type="common">Orbweaver spider</name>
    <name type="synonym">Epeira ventricosa</name>
    <dbReference type="NCBI Taxonomy" id="182803"/>
    <lineage>
        <taxon>Eukaryota</taxon>
        <taxon>Metazoa</taxon>
        <taxon>Ecdysozoa</taxon>
        <taxon>Arthropoda</taxon>
        <taxon>Chelicerata</taxon>
        <taxon>Arachnida</taxon>
        <taxon>Araneae</taxon>
        <taxon>Araneomorphae</taxon>
        <taxon>Entelegynae</taxon>
        <taxon>Araneoidea</taxon>
        <taxon>Araneidae</taxon>
        <taxon>Araneus</taxon>
    </lineage>
</organism>